<reference evidence="3" key="1">
    <citation type="journal article" date="2019" name="bioRxiv">
        <title>Genomics, evolutionary history and diagnostics of the Alternaria alternata species group including apple and Asian pear pathotypes.</title>
        <authorList>
            <person name="Armitage A.D."/>
            <person name="Cockerton H.M."/>
            <person name="Sreenivasaprasad S."/>
            <person name="Woodhall J.W."/>
            <person name="Lane C.R."/>
            <person name="Harrison R.J."/>
            <person name="Clarkson J.P."/>
        </authorList>
    </citation>
    <scope>NUCLEOTIDE SEQUENCE [LARGE SCALE GENOMIC DNA]</scope>
    <source>
        <strain evidence="3">RGR 97.0016</strain>
    </source>
</reference>
<dbReference type="Proteomes" id="UP000293823">
    <property type="component" value="Unassembled WGS sequence"/>
</dbReference>
<dbReference type="Pfam" id="PF01042">
    <property type="entry name" value="Ribonuc_L-PSP"/>
    <property type="match status" value="1"/>
</dbReference>
<gene>
    <name evidence="2" type="ORF">AA0113_g7550</name>
</gene>
<dbReference type="PANTHER" id="PTHR11803:SF42">
    <property type="entry name" value="MMF1"/>
    <property type="match status" value="1"/>
</dbReference>
<dbReference type="FunFam" id="3.30.1330.40:FF:000001">
    <property type="entry name" value="L-PSP family endoribonuclease"/>
    <property type="match status" value="1"/>
</dbReference>
<organism evidence="2 3">
    <name type="scientific">Alternaria arborescens</name>
    <dbReference type="NCBI Taxonomy" id="156630"/>
    <lineage>
        <taxon>Eukaryota</taxon>
        <taxon>Fungi</taxon>
        <taxon>Dikarya</taxon>
        <taxon>Ascomycota</taxon>
        <taxon>Pezizomycotina</taxon>
        <taxon>Dothideomycetes</taxon>
        <taxon>Pleosporomycetidae</taxon>
        <taxon>Pleosporales</taxon>
        <taxon>Pleosporineae</taxon>
        <taxon>Pleosporaceae</taxon>
        <taxon>Alternaria</taxon>
        <taxon>Alternaria sect. Alternaria</taxon>
    </lineage>
</organism>
<dbReference type="Gene3D" id="3.30.1330.40">
    <property type="entry name" value="RutC-like"/>
    <property type="match status" value="1"/>
</dbReference>
<dbReference type="NCBIfam" id="TIGR00004">
    <property type="entry name" value="Rid family detoxifying hydrolase"/>
    <property type="match status" value="1"/>
</dbReference>
<dbReference type="PANTHER" id="PTHR11803">
    <property type="entry name" value="2-IMINOBUTANOATE/2-IMINOPROPANOATE DEAMINASE RIDA"/>
    <property type="match status" value="1"/>
</dbReference>
<name>A0A4V1X4J0_9PLEO</name>
<dbReference type="GO" id="GO:0005739">
    <property type="term" value="C:mitochondrion"/>
    <property type="evidence" value="ECO:0007669"/>
    <property type="project" value="TreeGrafter"/>
</dbReference>
<dbReference type="SUPFAM" id="SSF55298">
    <property type="entry name" value="YjgF-like"/>
    <property type="match status" value="1"/>
</dbReference>
<evidence type="ECO:0000256" key="1">
    <source>
        <dbReference type="ARBA" id="ARBA00010552"/>
    </source>
</evidence>
<dbReference type="GO" id="GO:0019239">
    <property type="term" value="F:deaminase activity"/>
    <property type="evidence" value="ECO:0007669"/>
    <property type="project" value="TreeGrafter"/>
</dbReference>
<dbReference type="EMBL" id="PEJP01000029">
    <property type="protein sequence ID" value="RYO59658.1"/>
    <property type="molecule type" value="Genomic_DNA"/>
</dbReference>
<dbReference type="InterPro" id="IPR006056">
    <property type="entry name" value="RidA"/>
</dbReference>
<protein>
    <submittedName>
        <fullName evidence="2">Uncharacterized protein</fullName>
    </submittedName>
</protein>
<comment type="caution">
    <text evidence="2">The sequence shown here is derived from an EMBL/GenBank/DDBJ whole genome shotgun (WGS) entry which is preliminary data.</text>
</comment>
<dbReference type="InterPro" id="IPR035959">
    <property type="entry name" value="RutC-like_sf"/>
</dbReference>
<dbReference type="OrthoDB" id="309640at2759"/>
<evidence type="ECO:0000313" key="3">
    <source>
        <dbReference type="Proteomes" id="UP000293823"/>
    </source>
</evidence>
<proteinExistence type="inferred from homology"/>
<dbReference type="GO" id="GO:0005829">
    <property type="term" value="C:cytosol"/>
    <property type="evidence" value="ECO:0007669"/>
    <property type="project" value="TreeGrafter"/>
</dbReference>
<sequence>MTGITKREVRTEGAPAPLPFYSQGVVVGNMVYVSGSLAIDPVTGEFVKGSVADRTTQILTNISNILKAAGTDLDKAVKLNVFLTDMANFSAMNEAYARFFTQGVRPVSSLLLKYGDSLTLANKIRTCVAVKELPFGADVEIEASAHL</sequence>
<accession>A0A4V1X4J0</accession>
<keyword evidence="3" id="KW-1185">Reference proteome</keyword>
<dbReference type="CDD" id="cd00448">
    <property type="entry name" value="YjgF_YER057c_UK114_family"/>
    <property type="match status" value="1"/>
</dbReference>
<dbReference type="InterPro" id="IPR006175">
    <property type="entry name" value="YjgF/YER057c/UK114"/>
</dbReference>
<dbReference type="AlphaFoldDB" id="A0A4V1X4J0"/>
<evidence type="ECO:0000313" key="2">
    <source>
        <dbReference type="EMBL" id="RYO59658.1"/>
    </source>
</evidence>
<comment type="similarity">
    <text evidence="1">Belongs to the RutC family.</text>
</comment>